<gene>
    <name evidence="1" type="ORF">F990_02790</name>
</gene>
<dbReference type="AlphaFoldDB" id="V2UWH7"/>
<accession>V2UWH7</accession>
<sequence>MNAIAKNKAMDWSKFTIEDWLKQYGAYIKLAV</sequence>
<evidence type="ECO:0000313" key="2">
    <source>
        <dbReference type="Proteomes" id="UP000017404"/>
    </source>
</evidence>
<dbReference type="EMBL" id="AYEV01000032">
    <property type="protein sequence ID" value="ESK54332.1"/>
    <property type="molecule type" value="Genomic_DNA"/>
</dbReference>
<organism evidence="1 2">
    <name type="scientific">Acinetobacter tjernbergiae DSM 14971 = CIP 107465</name>
    <dbReference type="NCBI Taxonomy" id="1120928"/>
    <lineage>
        <taxon>Bacteria</taxon>
        <taxon>Pseudomonadati</taxon>
        <taxon>Pseudomonadota</taxon>
        <taxon>Gammaproteobacteria</taxon>
        <taxon>Moraxellales</taxon>
        <taxon>Moraxellaceae</taxon>
        <taxon>Acinetobacter</taxon>
    </lineage>
</organism>
<evidence type="ECO:0000313" key="1">
    <source>
        <dbReference type="EMBL" id="ESK54332.1"/>
    </source>
</evidence>
<keyword evidence="2" id="KW-1185">Reference proteome</keyword>
<dbReference type="PATRIC" id="fig|1120928.5.peg.2824"/>
<protein>
    <submittedName>
        <fullName evidence="1">Uncharacterized protein</fullName>
    </submittedName>
</protein>
<dbReference type="STRING" id="202955.GCA_000759995_01997"/>
<reference evidence="1 2" key="1">
    <citation type="submission" date="2013-10" db="EMBL/GenBank/DDBJ databases">
        <title>The Genome Sequence of Acinetobacter tjernbergiae CIP107465.</title>
        <authorList>
            <consortium name="The Broad Institute Genomics Platform"/>
            <consortium name="The Broad Institute Genome Sequencing Center for Infectious Disease"/>
            <person name="Cerqueira G."/>
            <person name="Feldgarden M."/>
            <person name="Courvalin P."/>
            <person name="Grillot-Courvalin C."/>
            <person name="Clermont D."/>
            <person name="Rocha E."/>
            <person name="Yoon E.-J."/>
            <person name="Nemec A."/>
            <person name="Young S.K."/>
            <person name="Zeng Q."/>
            <person name="Gargeya S."/>
            <person name="Fitzgerald M."/>
            <person name="Abouelleil A."/>
            <person name="Alvarado L."/>
            <person name="Berlin A.M."/>
            <person name="Chapman S.B."/>
            <person name="Gainer-Dewar J."/>
            <person name="Goldberg J."/>
            <person name="Gnerre S."/>
            <person name="Griggs A."/>
            <person name="Gujja S."/>
            <person name="Hansen M."/>
            <person name="Howarth C."/>
            <person name="Imamovic A."/>
            <person name="Ireland A."/>
            <person name="Larimer J."/>
            <person name="McCowan C."/>
            <person name="Murphy C."/>
            <person name="Pearson M."/>
            <person name="Poon T.W."/>
            <person name="Priest M."/>
            <person name="Roberts A."/>
            <person name="Saif S."/>
            <person name="Shea T."/>
            <person name="Sykes S."/>
            <person name="Wortman J."/>
            <person name="Nusbaum C."/>
            <person name="Birren B."/>
        </authorList>
    </citation>
    <scope>NUCLEOTIDE SEQUENCE [LARGE SCALE GENOMIC DNA]</scope>
    <source>
        <strain evidence="1 2">CIP 107465</strain>
    </source>
</reference>
<dbReference type="Proteomes" id="UP000017404">
    <property type="component" value="Unassembled WGS sequence"/>
</dbReference>
<name>V2UWH7_9GAMM</name>
<proteinExistence type="predicted"/>
<comment type="caution">
    <text evidence="1">The sequence shown here is derived from an EMBL/GenBank/DDBJ whole genome shotgun (WGS) entry which is preliminary data.</text>
</comment>